<dbReference type="Proteomes" id="UP000199050">
    <property type="component" value="Unassembled WGS sequence"/>
</dbReference>
<accession>A0A1G8GA84</accession>
<dbReference type="InterPro" id="IPR011009">
    <property type="entry name" value="Kinase-like_dom_sf"/>
</dbReference>
<gene>
    <name evidence="1" type="ORF">SAMN05216192_10217</name>
</gene>
<organism evidence="1 2">
    <name type="scientific">Paenibacillus typhae</name>
    <dbReference type="NCBI Taxonomy" id="1174501"/>
    <lineage>
        <taxon>Bacteria</taxon>
        <taxon>Bacillati</taxon>
        <taxon>Bacillota</taxon>
        <taxon>Bacilli</taxon>
        <taxon>Bacillales</taxon>
        <taxon>Paenibacillaceae</taxon>
        <taxon>Paenibacillus</taxon>
    </lineage>
</organism>
<dbReference type="EMBL" id="FNDX01000002">
    <property type="protein sequence ID" value="SDH91216.1"/>
    <property type="molecule type" value="Genomic_DNA"/>
</dbReference>
<dbReference type="SUPFAM" id="SSF56112">
    <property type="entry name" value="Protein kinase-like (PK-like)"/>
    <property type="match status" value="1"/>
</dbReference>
<protein>
    <recommendedName>
        <fullName evidence="3">Serine/threonine protein kinase</fullName>
    </recommendedName>
</protein>
<dbReference type="AlphaFoldDB" id="A0A1G8GA84"/>
<name>A0A1G8GA84_9BACL</name>
<evidence type="ECO:0000313" key="2">
    <source>
        <dbReference type="Proteomes" id="UP000199050"/>
    </source>
</evidence>
<dbReference type="PANTHER" id="PTHR37171">
    <property type="entry name" value="SERINE/THREONINE-PROTEIN KINASE YRZF-RELATED"/>
    <property type="match status" value="1"/>
</dbReference>
<dbReference type="RefSeq" id="WP_090711612.1">
    <property type="nucleotide sequence ID" value="NZ_FNDX01000002.1"/>
</dbReference>
<dbReference type="InterPro" id="IPR052396">
    <property type="entry name" value="Meiotic_Drive_Suppr_Kinase"/>
</dbReference>
<dbReference type="STRING" id="1174501.SAMN05216192_10217"/>
<keyword evidence="2" id="KW-1185">Reference proteome</keyword>
<reference evidence="2" key="1">
    <citation type="submission" date="2016-10" db="EMBL/GenBank/DDBJ databases">
        <authorList>
            <person name="Varghese N."/>
            <person name="Submissions S."/>
        </authorList>
    </citation>
    <scope>NUCLEOTIDE SEQUENCE [LARGE SCALE GENOMIC DNA]</scope>
    <source>
        <strain evidence="2">CGMCC 1.11012</strain>
    </source>
</reference>
<proteinExistence type="predicted"/>
<dbReference type="OrthoDB" id="529320at2"/>
<evidence type="ECO:0008006" key="3">
    <source>
        <dbReference type="Google" id="ProtNLM"/>
    </source>
</evidence>
<dbReference type="PANTHER" id="PTHR37171:SF1">
    <property type="entry name" value="SERINE_THREONINE-PROTEIN KINASE YRZF-RELATED"/>
    <property type="match status" value="1"/>
</dbReference>
<sequence length="212" mass="24854">MEKLRELITDDLMLKAIIESIDPQEPVKVSNVPFPWSVLGCGNYAAVFCHPDYEDYAVKIYAPGRPGLEEEAEVYKLLGHHPAYARCYYIGSTFLILDRLHGVTFYDSMKQGILITEQAIRDIDYALDYARSRGLQPHDVHAKNVMIRDGRGLIVDVSDFLKQEDCSMWEDYKKAYYRLYRPIASRWIFPVPRTILEIVRKAYKWRKRNNRR</sequence>
<dbReference type="Gene3D" id="1.10.510.10">
    <property type="entry name" value="Transferase(Phosphotransferase) domain 1"/>
    <property type="match status" value="1"/>
</dbReference>
<evidence type="ECO:0000313" key="1">
    <source>
        <dbReference type="EMBL" id="SDH91216.1"/>
    </source>
</evidence>